<dbReference type="PROSITE" id="PS00028">
    <property type="entry name" value="ZINC_FINGER_C2H2_1"/>
    <property type="match status" value="1"/>
</dbReference>
<keyword evidence="4" id="KW-1185">Reference proteome</keyword>
<dbReference type="EMBL" id="CALNXI010000123">
    <property type="protein sequence ID" value="CAH3019690.1"/>
    <property type="molecule type" value="Genomic_DNA"/>
</dbReference>
<feature type="domain" description="C2H2-type" evidence="2">
    <location>
        <begin position="890"/>
        <end position="914"/>
    </location>
</feature>
<feature type="region of interest" description="Disordered" evidence="1">
    <location>
        <begin position="145"/>
        <end position="164"/>
    </location>
</feature>
<proteinExistence type="predicted"/>
<gene>
    <name evidence="3" type="ORF">PEVE_00003778</name>
</gene>
<comment type="caution">
    <text evidence="3">The sequence shown here is derived from an EMBL/GenBank/DDBJ whole genome shotgun (WGS) entry which is preliminary data.</text>
</comment>
<evidence type="ECO:0000313" key="4">
    <source>
        <dbReference type="Proteomes" id="UP001159427"/>
    </source>
</evidence>
<reference evidence="3 4" key="1">
    <citation type="submission" date="2022-05" db="EMBL/GenBank/DDBJ databases">
        <authorList>
            <consortium name="Genoscope - CEA"/>
            <person name="William W."/>
        </authorList>
    </citation>
    <scope>NUCLEOTIDE SEQUENCE [LARGE SCALE GENOMIC DNA]</scope>
</reference>
<accession>A0ABN8LQX4</accession>
<evidence type="ECO:0000259" key="2">
    <source>
        <dbReference type="PROSITE" id="PS00028"/>
    </source>
</evidence>
<dbReference type="PANTHER" id="PTHR33845">
    <property type="entry name" value="C2H2-TYPE DOMAIN-CONTAINING PROTEIN"/>
    <property type="match status" value="1"/>
</dbReference>
<evidence type="ECO:0000313" key="3">
    <source>
        <dbReference type="EMBL" id="CAH3019690.1"/>
    </source>
</evidence>
<evidence type="ECO:0000256" key="1">
    <source>
        <dbReference type="SAM" id="MobiDB-lite"/>
    </source>
</evidence>
<name>A0ABN8LQX4_9CNID</name>
<dbReference type="InterPro" id="IPR013087">
    <property type="entry name" value="Znf_C2H2_type"/>
</dbReference>
<dbReference type="PANTHER" id="PTHR33845:SF1">
    <property type="entry name" value="C2H2-TYPE DOMAIN-CONTAINING PROTEIN"/>
    <property type="match status" value="1"/>
</dbReference>
<sequence length="1143" mass="131262">MYQDCFLNSKDGKNCGSSRGLSGLVRLSECNDEVKHHLISCHLSKEVLSENELILARTGLFHLAQEDKQKMWICYRHRHTLGKFWRSAKVTCQYPGHAGVRKRIQGRDVITLHMSQDIQKLFGVIIPVGSALCVPCRKKHKKKVDDSESWLRQEEPEKNLRSPETPLLDTRQLRERLRPMHFPSGCFDDIQDTPHELRDPSWTPGQWSAERVCSESQHENFKMFNETMEKISQGKFQPLKAPLTKRWEVATSNEKENCLKTAEMSCRLVCGVIAPNDPDKLYEALVTATEKQSSHDILTLTTAYKNAPTKNLKIQILSLYVLNYSTEELKKLHEPFEKLSDRQIKKARHQAKINGPGVPLKKAISHRVRIDMVKLDHFLTFVDRPYFYQDVAYGQRTLKLESGERLAMPNIIRTVTRSTMIAQYLAFCEDDGFQPLSRATMYRVLKVREASQRKSLQGLDNVSADGAEGFQRINRIVEELEEEYGVSKDWCSDVRNRLKKAKCYLKTEYRVHCRDEDSHCADHCRKFALSDPVDEDFKHQCLHDHLSKCDSCEELKTVLQSVEGKINELSSSMYSKEQHDNLLYDFGKSVNFINEWKCHILRCENQEIAKQSFIQNLTEDSVFIVMDWAMKFLQRRFREKQCDWYAKRGMNWHVSCAITSDGKGNFFVSFYNHLFNSCSQDWFSVLSILESLLITVRSSNPKVKKAYLKSDEAGCYHNNQLIVAARDVGERVGVSLQRYDFSEPQSGKDVCDRILCPLKGAIRRYCNEGHDVLTASDMHTALKERPVQGCTAAVCRVNETKKGLDIKKLQQFSAMHNFSYHQDGLRVWKAFQVGPGKLIPWDEIYIKHQGATDLITEQENFGFTPRVTHGSEHDSGDAESSSELGLVLECPEPACARTFRSVEEMELHLSVGQHTESMYDKLKRGWVEKFSSLTLSEGDSTNIIERQGSEPFQSNLSEGWALHKPKGGAVRFSEKVRQYLTSKFEIGERSGRKEDPGQVSQDMRKAKAENGERLFSREEWLTKAQIQGFFSRLSSSRRRRAGPSLSTAVDDKSDEELIDEEEVSHMTTVESVVTEIGLTHPIVYDIYDLCDYVKKEKLNYFTVSMLKEICTFFELPFKSRDSKAVLTSKIKEMAHECQCSVEG</sequence>
<feature type="compositionally biased region" description="Basic and acidic residues" evidence="1">
    <location>
        <begin position="145"/>
        <end position="161"/>
    </location>
</feature>
<protein>
    <recommendedName>
        <fullName evidence="2">C2H2-type domain-containing protein</fullName>
    </recommendedName>
</protein>
<organism evidence="3 4">
    <name type="scientific">Porites evermanni</name>
    <dbReference type="NCBI Taxonomy" id="104178"/>
    <lineage>
        <taxon>Eukaryota</taxon>
        <taxon>Metazoa</taxon>
        <taxon>Cnidaria</taxon>
        <taxon>Anthozoa</taxon>
        <taxon>Hexacorallia</taxon>
        <taxon>Scleractinia</taxon>
        <taxon>Fungiina</taxon>
        <taxon>Poritidae</taxon>
        <taxon>Porites</taxon>
    </lineage>
</organism>
<dbReference type="Proteomes" id="UP001159427">
    <property type="component" value="Unassembled WGS sequence"/>
</dbReference>